<dbReference type="Proteomes" id="UP000278059">
    <property type="component" value="Segment"/>
</dbReference>
<keyword evidence="1" id="KW-0472">Membrane</keyword>
<organism evidence="2">
    <name type="scientific">Human herpesvirus 1 (strain 17)</name>
    <name type="common">HHV-1</name>
    <name type="synonym">Human herpes simplex virus 1</name>
    <dbReference type="NCBI Taxonomy" id="10299"/>
    <lineage>
        <taxon>Viruses</taxon>
        <taxon>Duplodnaviria</taxon>
        <taxon>Heunggongvirae</taxon>
        <taxon>Peploviricota</taxon>
        <taxon>Herviviricetes</taxon>
        <taxon>Herpesvirales</taxon>
        <taxon>Orthoherpesviridae</taxon>
        <taxon>Alphaherpesvirinae</taxon>
        <taxon>Simplexvirus</taxon>
        <taxon>Simplexvirus humanalpha1</taxon>
        <taxon>Human herpesvirus 1</taxon>
    </lineage>
</organism>
<evidence type="ECO:0000313" key="2">
    <source>
        <dbReference type="EMBL" id="SBO07626.1"/>
    </source>
</evidence>
<keyword evidence="1" id="KW-0812">Transmembrane</keyword>
<organismHost>
    <name type="scientific">Homo sapiens</name>
    <name type="common">Human</name>
    <dbReference type="NCBI Taxonomy" id="9606"/>
</organismHost>
<protein>
    <submittedName>
        <fullName evidence="2">Envelope glycoprotein H</fullName>
    </submittedName>
</protein>
<dbReference type="EMBL" id="LT576869">
    <property type="protein sequence ID" value="SBO07626.1"/>
    <property type="molecule type" value="Genomic_DNA"/>
</dbReference>
<keyword evidence="2" id="KW-0261">Viral envelope protein</keyword>
<name>A0A181ZHQ6_HHV11</name>
<evidence type="ECO:0000256" key="1">
    <source>
        <dbReference type="SAM" id="Phobius"/>
    </source>
</evidence>
<keyword evidence="1" id="KW-1133">Transmembrane helix</keyword>
<dbReference type="InterPro" id="IPR038172">
    <property type="entry name" value="Herpes_glycoH_C_sf"/>
</dbReference>
<feature type="transmembrane region" description="Helical" evidence="1">
    <location>
        <begin position="66"/>
        <end position="93"/>
    </location>
</feature>
<gene>
    <name evidence="2" type="primary">gH_1</name>
    <name evidence="2" type="ORF">P2C_00029</name>
</gene>
<accession>A0A181ZHQ6</accession>
<proteinExistence type="predicted"/>
<dbReference type="GO" id="GO:0019031">
    <property type="term" value="C:viral envelope"/>
    <property type="evidence" value="ECO:0007669"/>
    <property type="project" value="UniProtKB-KW"/>
</dbReference>
<sequence>MRYTPAGEVMSVLLVDTDNTQQQIAAGPTEGAPSVFSSDVPSTALLLFPNGTVIHLLAFDTQPVAAIAPGFLAASALGVVMITAALAGILKVLRTSVPFFWRRE</sequence>
<reference evidence="2" key="1">
    <citation type="submission" date="2016-05" db="EMBL/GenBank/DDBJ databases">
        <authorList>
            <person name="Lavstsen T."/>
            <person name="Jespersen J.S."/>
        </authorList>
    </citation>
    <scope>NUCLEOTIDE SEQUENCE</scope>
    <source>
        <strain evidence="2">2C</strain>
    </source>
</reference>
<keyword evidence="2" id="KW-0946">Virion</keyword>
<dbReference type="Gene3D" id="2.60.40.3190">
    <property type="entry name" value="Herpesvirus glycoprotein H, C-terminal domain"/>
    <property type="match status" value="1"/>
</dbReference>